<evidence type="ECO:0000313" key="2">
    <source>
        <dbReference type="Proteomes" id="UP001214530"/>
    </source>
</evidence>
<dbReference type="NCBIfam" id="NF047539">
    <property type="entry name" value="XAC2610_fam"/>
    <property type="match status" value="1"/>
</dbReference>
<proteinExistence type="predicted"/>
<protein>
    <submittedName>
        <fullName evidence="1">FG-GAP repeat protein</fullName>
    </submittedName>
</protein>
<dbReference type="Proteomes" id="UP001214530">
    <property type="component" value="Chromosome"/>
</dbReference>
<organism evidence="1 2">
    <name type="scientific">Candidatus Pedobacter colombiensis</name>
    <dbReference type="NCBI Taxonomy" id="3121371"/>
    <lineage>
        <taxon>Bacteria</taxon>
        <taxon>Pseudomonadati</taxon>
        <taxon>Bacteroidota</taxon>
        <taxon>Sphingobacteriia</taxon>
        <taxon>Sphingobacteriales</taxon>
        <taxon>Sphingobacteriaceae</taxon>
        <taxon>Pedobacter</taxon>
    </lineage>
</organism>
<sequence length="297" mass="33773">MIKDYIVCFNILILALMLFISKAKAQLQYTGSIGSYPIQLFADLQAGNGVYVYKKINTPISLSITLKEGALKLIERDGTGKKEVASFVFEHFDAHASSIVGIWKNLSSGKPLPIHLKLDYDFKEDGQDQNWKDKEVLQAVSLKDQYFKTVLSKPKGEHYASVNQVKIIDKKTNVVKQEFKVDCQEMGMSSISLGDFNFDGFTDFAVFETSYAGPNTSSLYYLYNPKSESFEASEIRGISLEFDPELKRIIETNQSSAGRERRVTIYKVVKNKMVVVEDHDYIWDEKIQDYVEAKSKK</sequence>
<gene>
    <name evidence="1" type="ORF">P0Y49_07295</name>
</gene>
<dbReference type="AlphaFoldDB" id="A0AAJ6B8X4"/>
<reference evidence="1" key="1">
    <citation type="submission" date="2023-03" db="EMBL/GenBank/DDBJ databases">
        <title>Andean soil-derived lignocellulolytic bacterial consortium as a source of novel taxa and putative plastic-active enzymes.</title>
        <authorList>
            <person name="Diaz-Garcia L."/>
            <person name="Chuvochina M."/>
            <person name="Feuerriegel G."/>
            <person name="Bunk B."/>
            <person name="Sproer C."/>
            <person name="Streit W.R."/>
            <person name="Rodriguez L.M."/>
            <person name="Overmann J."/>
            <person name="Jimenez D.J."/>
        </authorList>
    </citation>
    <scope>NUCLEOTIDE SEQUENCE</scope>
    <source>
        <strain evidence="1">MAG 3858</strain>
    </source>
</reference>
<dbReference type="InterPro" id="IPR058087">
    <property type="entry name" value="XAC2610_dom"/>
</dbReference>
<dbReference type="EMBL" id="CP119313">
    <property type="protein sequence ID" value="WEK20941.1"/>
    <property type="molecule type" value="Genomic_DNA"/>
</dbReference>
<name>A0AAJ6B8X4_9SPHI</name>
<accession>A0AAJ6B8X4</accession>
<evidence type="ECO:0000313" key="1">
    <source>
        <dbReference type="EMBL" id="WEK20941.1"/>
    </source>
</evidence>